<dbReference type="Proteomes" id="UP000193346">
    <property type="component" value="Unassembled WGS sequence"/>
</dbReference>
<organism evidence="1 2">
    <name type="scientific">Neisseria dumasiana</name>
    <dbReference type="NCBI Taxonomy" id="1931275"/>
    <lineage>
        <taxon>Bacteria</taxon>
        <taxon>Pseudomonadati</taxon>
        <taxon>Pseudomonadota</taxon>
        <taxon>Betaproteobacteria</taxon>
        <taxon>Neisseriales</taxon>
        <taxon>Neisseriaceae</taxon>
        <taxon>Neisseria</taxon>
    </lineage>
</organism>
<dbReference type="SUPFAM" id="SSF54285">
    <property type="entry name" value="MoaD/ThiS"/>
    <property type="match status" value="1"/>
</dbReference>
<protein>
    <submittedName>
        <fullName evidence="1">Thiamine biosynthesis protein ThiS</fullName>
    </submittedName>
</protein>
<dbReference type="NCBIfam" id="TIGR01683">
    <property type="entry name" value="thiS"/>
    <property type="match status" value="1"/>
</dbReference>
<accession>A0ABX3WN27</accession>
<dbReference type="InterPro" id="IPR003749">
    <property type="entry name" value="ThiS/MoaD-like"/>
</dbReference>
<proteinExistence type="predicted"/>
<dbReference type="CDD" id="cd00565">
    <property type="entry name" value="Ubl_ThiS"/>
    <property type="match status" value="1"/>
</dbReference>
<evidence type="ECO:0000313" key="1">
    <source>
        <dbReference type="EMBL" id="OSI35968.1"/>
    </source>
</evidence>
<evidence type="ECO:0000313" key="2">
    <source>
        <dbReference type="Proteomes" id="UP000193346"/>
    </source>
</evidence>
<comment type="caution">
    <text evidence="1">The sequence shown here is derived from an EMBL/GenBank/DDBJ whole genome shotgun (WGS) entry which is preliminary data.</text>
</comment>
<sequence length="65" mass="7174">MPNIKINGTNHSFEGRTVADWLAQHPPQPPFAVSVNKTFVPKQRYGETELCNGDELDIVRPVVGG</sequence>
<reference evidence="1 2" key="1">
    <citation type="submission" date="2017-01" db="EMBL/GenBank/DDBJ databases">
        <authorList>
            <person name="Wolfgang W.J."/>
            <person name="Cole J."/>
            <person name="Wroblewski D."/>
            <person name="Mcginnis J."/>
            <person name="Musser K.A."/>
        </authorList>
    </citation>
    <scope>NUCLEOTIDE SEQUENCE [LARGE SCALE GENOMIC DNA]</scope>
    <source>
        <strain evidence="1 2">93087</strain>
    </source>
</reference>
<dbReference type="RefSeq" id="WP_085418035.1">
    <property type="nucleotide sequence ID" value="NZ_CP091509.1"/>
</dbReference>
<dbReference type="InterPro" id="IPR016155">
    <property type="entry name" value="Mopterin_synth/thiamin_S_b"/>
</dbReference>
<dbReference type="InterPro" id="IPR010035">
    <property type="entry name" value="Thi_S"/>
</dbReference>
<dbReference type="Gene3D" id="3.10.20.30">
    <property type="match status" value="1"/>
</dbReference>
<dbReference type="PANTHER" id="PTHR34472:SF1">
    <property type="entry name" value="SULFUR CARRIER PROTEIN THIS"/>
    <property type="match status" value="1"/>
</dbReference>
<dbReference type="PANTHER" id="PTHR34472">
    <property type="entry name" value="SULFUR CARRIER PROTEIN THIS"/>
    <property type="match status" value="1"/>
</dbReference>
<gene>
    <name evidence="1" type="ORF">BV913_03510</name>
</gene>
<dbReference type="InterPro" id="IPR012675">
    <property type="entry name" value="Beta-grasp_dom_sf"/>
</dbReference>
<keyword evidence="2" id="KW-1185">Reference proteome</keyword>
<dbReference type="Pfam" id="PF02597">
    <property type="entry name" value="ThiS"/>
    <property type="match status" value="1"/>
</dbReference>
<dbReference type="EMBL" id="MTAC01000006">
    <property type="protein sequence ID" value="OSI35968.1"/>
    <property type="molecule type" value="Genomic_DNA"/>
</dbReference>
<name>A0ABX3WN27_9NEIS</name>